<feature type="transmembrane region" description="Helical" evidence="1">
    <location>
        <begin position="38"/>
        <end position="59"/>
    </location>
</feature>
<reference evidence="2" key="1">
    <citation type="submission" date="2018-01" db="EMBL/GenBank/DDBJ databases">
        <title>Genomic characterization of Leptospira inadai serogroup Lyme isolated from captured rat in Brazil and comparative analysis with human reference strain.</title>
        <authorList>
            <person name="Moreno L.Z."/>
            <person name="Loureiro A.P."/>
            <person name="Miraglia F."/>
            <person name="Kremer F.S."/>
            <person name="Eslabao M.R."/>
            <person name="Dellagostin O.A."/>
            <person name="Lilenbaum W."/>
            <person name="Moreno A.M."/>
        </authorList>
    </citation>
    <scope>NUCLEOTIDE SEQUENCE [LARGE SCALE GENOMIC DNA]</scope>
    <source>
        <strain evidence="2">M34/99</strain>
    </source>
</reference>
<keyword evidence="1" id="KW-0472">Membrane</keyword>
<evidence type="ECO:0000256" key="1">
    <source>
        <dbReference type="SAM" id="Phobius"/>
    </source>
</evidence>
<name>A0ABX4YGD2_9LEPT</name>
<feature type="transmembrane region" description="Helical" evidence="1">
    <location>
        <begin position="93"/>
        <end position="114"/>
    </location>
</feature>
<dbReference type="Proteomes" id="UP000094669">
    <property type="component" value="Unassembled WGS sequence"/>
</dbReference>
<evidence type="ECO:0000313" key="3">
    <source>
        <dbReference type="Proteomes" id="UP000094669"/>
    </source>
</evidence>
<sequence>MNLVLSIKNWLTTVFGSILFPNSTDILEDSKSFFKRAFFSEVGLLVLYSSLNLLITYSINYRQTITANRYYESLFNQQGISPFLYSMNTYPYVIIWVLFFILLFQIYSMTLKFWILRSFTEKNVLFIRVAGMEAVSFSNFILFLFPVLIYSKLFPNNYKSNLIPLVLYSSVYFITIFGGMLYYFKSWVRLSKEVFLQPTGRAVFVCFAPLLLLAFLILWIIS</sequence>
<organism evidence="2 3">
    <name type="scientific">Leptospira inadai serovar Lyme</name>
    <dbReference type="NCBI Taxonomy" id="293084"/>
    <lineage>
        <taxon>Bacteria</taxon>
        <taxon>Pseudomonadati</taxon>
        <taxon>Spirochaetota</taxon>
        <taxon>Spirochaetia</taxon>
        <taxon>Leptospirales</taxon>
        <taxon>Leptospiraceae</taxon>
        <taxon>Leptospira</taxon>
    </lineage>
</organism>
<dbReference type="RefSeq" id="WP_010420082.1">
    <property type="nucleotide sequence ID" value="NZ_MCRM02000015.1"/>
</dbReference>
<protein>
    <recommendedName>
        <fullName evidence="4">Yip1 domain-containing protein</fullName>
    </recommendedName>
</protein>
<dbReference type="EMBL" id="MCRM02000015">
    <property type="protein sequence ID" value="PNV74318.1"/>
    <property type="molecule type" value="Genomic_DNA"/>
</dbReference>
<gene>
    <name evidence="2" type="ORF">BES34_014120</name>
</gene>
<keyword evidence="1" id="KW-1133">Transmembrane helix</keyword>
<feature type="transmembrane region" description="Helical" evidence="1">
    <location>
        <begin position="126"/>
        <end position="150"/>
    </location>
</feature>
<keyword evidence="1" id="KW-0812">Transmembrane</keyword>
<evidence type="ECO:0000313" key="2">
    <source>
        <dbReference type="EMBL" id="PNV74318.1"/>
    </source>
</evidence>
<accession>A0ABX4YGD2</accession>
<proteinExistence type="predicted"/>
<keyword evidence="3" id="KW-1185">Reference proteome</keyword>
<feature type="transmembrane region" description="Helical" evidence="1">
    <location>
        <begin position="162"/>
        <end position="182"/>
    </location>
</feature>
<comment type="caution">
    <text evidence="2">The sequence shown here is derived from an EMBL/GenBank/DDBJ whole genome shotgun (WGS) entry which is preliminary data.</text>
</comment>
<evidence type="ECO:0008006" key="4">
    <source>
        <dbReference type="Google" id="ProtNLM"/>
    </source>
</evidence>
<feature type="transmembrane region" description="Helical" evidence="1">
    <location>
        <begin position="202"/>
        <end position="221"/>
    </location>
</feature>